<evidence type="ECO:0000313" key="2">
    <source>
        <dbReference type="EMBL" id="MCX8531623.1"/>
    </source>
</evidence>
<proteinExistence type="predicted"/>
<dbReference type="InterPro" id="IPR000182">
    <property type="entry name" value="GNAT_dom"/>
</dbReference>
<dbReference type="RefSeq" id="WP_267280263.1">
    <property type="nucleotide sequence ID" value="NZ_JAOVZV010000003.1"/>
</dbReference>
<keyword evidence="3" id="KW-1185">Reference proteome</keyword>
<protein>
    <submittedName>
        <fullName evidence="2">N-acetyltransferase</fullName>
    </submittedName>
</protein>
<dbReference type="InterPro" id="IPR016181">
    <property type="entry name" value="Acyl_CoA_acyltransferase"/>
</dbReference>
<evidence type="ECO:0000259" key="1">
    <source>
        <dbReference type="PROSITE" id="PS51186"/>
    </source>
</evidence>
<organism evidence="2 3">
    <name type="scientific">Chryseobacterium luquanense</name>
    <dbReference type="NCBI Taxonomy" id="2983766"/>
    <lineage>
        <taxon>Bacteria</taxon>
        <taxon>Pseudomonadati</taxon>
        <taxon>Bacteroidota</taxon>
        <taxon>Flavobacteriia</taxon>
        <taxon>Flavobacteriales</taxon>
        <taxon>Weeksellaceae</taxon>
        <taxon>Chryseobacterium group</taxon>
        <taxon>Chryseobacterium</taxon>
    </lineage>
</organism>
<evidence type="ECO:0000313" key="3">
    <source>
        <dbReference type="Proteomes" id="UP001070176"/>
    </source>
</evidence>
<accession>A0ABT3Y0G5</accession>
<reference evidence="2" key="1">
    <citation type="submission" date="2022-10" db="EMBL/GenBank/DDBJ databases">
        <title>Chryseobacterium sp. nov., a novel bacterial species.</title>
        <authorList>
            <person name="Cao Y."/>
        </authorList>
    </citation>
    <scope>NUCLEOTIDE SEQUENCE</scope>
    <source>
        <strain evidence="2">KC 927</strain>
    </source>
</reference>
<comment type="caution">
    <text evidence="2">The sequence shown here is derived from an EMBL/GenBank/DDBJ whole genome shotgun (WGS) entry which is preliminary data.</text>
</comment>
<feature type="domain" description="N-acetyltransferase" evidence="1">
    <location>
        <begin position="4"/>
        <end position="140"/>
    </location>
</feature>
<dbReference type="PROSITE" id="PS51186">
    <property type="entry name" value="GNAT"/>
    <property type="match status" value="1"/>
</dbReference>
<dbReference type="Proteomes" id="UP001070176">
    <property type="component" value="Unassembled WGS sequence"/>
</dbReference>
<sequence length="154" mass="18370">MKITNSHQLNQQQKEQILQLWNNEYPEKIAYKDMASFENYLEKLNEVNHFLLSDTDKIYGWAITFIRDNETWFAVILSENLHGKGWGTKILSILKKNKNELNGWVIDHNSDKKLNGDFYRSPLEFYIKNEFEVLTDIRLELEIMSAVKIKWKNN</sequence>
<gene>
    <name evidence="2" type="ORF">OEA66_04535</name>
</gene>
<name>A0ABT3Y0G5_9FLAO</name>
<dbReference type="EMBL" id="JAOVZV010000003">
    <property type="protein sequence ID" value="MCX8531623.1"/>
    <property type="molecule type" value="Genomic_DNA"/>
</dbReference>
<dbReference type="Gene3D" id="3.40.630.30">
    <property type="match status" value="1"/>
</dbReference>
<dbReference type="SUPFAM" id="SSF55729">
    <property type="entry name" value="Acyl-CoA N-acyltransferases (Nat)"/>
    <property type="match status" value="1"/>
</dbReference>